<evidence type="ECO:0000256" key="1">
    <source>
        <dbReference type="SAM" id="SignalP"/>
    </source>
</evidence>
<reference evidence="3" key="1">
    <citation type="submission" date="2015-09" db="EMBL/GenBank/DDBJ databases">
        <authorList>
            <consortium name="Pathogen Informatics"/>
        </authorList>
    </citation>
    <scope>NUCLEOTIDE SEQUENCE [LARGE SCALE GENOMIC DNA]</scope>
    <source>
        <strain evidence="3">Lake Konstanz</strain>
    </source>
</reference>
<organism evidence="2 3">
    <name type="scientific">Bodo saltans</name>
    <name type="common">Flagellated protozoan</name>
    <dbReference type="NCBI Taxonomy" id="75058"/>
    <lineage>
        <taxon>Eukaryota</taxon>
        <taxon>Discoba</taxon>
        <taxon>Euglenozoa</taxon>
        <taxon>Kinetoplastea</taxon>
        <taxon>Metakinetoplastina</taxon>
        <taxon>Eubodonida</taxon>
        <taxon>Bodonidae</taxon>
        <taxon>Bodo</taxon>
    </lineage>
</organism>
<proteinExistence type="predicted"/>
<dbReference type="Proteomes" id="UP000051952">
    <property type="component" value="Unassembled WGS sequence"/>
</dbReference>
<accession>A0A0S4J4T8</accession>
<evidence type="ECO:0000313" key="2">
    <source>
        <dbReference type="EMBL" id="CUG47565.1"/>
    </source>
</evidence>
<name>A0A0S4J4T8_BODSA</name>
<keyword evidence="3" id="KW-1185">Reference proteome</keyword>
<evidence type="ECO:0000313" key="3">
    <source>
        <dbReference type="Proteomes" id="UP000051952"/>
    </source>
</evidence>
<gene>
    <name evidence="2" type="ORF">BSAL_79975</name>
</gene>
<feature type="signal peptide" evidence="1">
    <location>
        <begin position="1"/>
        <end position="25"/>
    </location>
</feature>
<keyword evidence="1" id="KW-0732">Signal</keyword>
<dbReference type="AlphaFoldDB" id="A0A0S4J4T8"/>
<protein>
    <submittedName>
        <fullName evidence="2">Membrane-associated protein, putative</fullName>
    </submittedName>
</protein>
<dbReference type="EMBL" id="CYKH01000830">
    <property type="protein sequence ID" value="CUG47565.1"/>
    <property type="molecule type" value="Genomic_DNA"/>
</dbReference>
<sequence>MTLNTFHSVVVALAMTVLVANTVAAHRAARVVKSSDTDGCINNITNGIEQVLSAAEEIGVAVIDCGAHQTAKCVAAISQTGADIAGAAADVSNAVSACGGRGSLCVTQLLQLSKDLAETGNEVALAADYCTNSTDIIECVADVVDIAETVTKIVESIRAAVNDCKSNSTKEAERLMILKKQHQ</sequence>
<dbReference type="VEuPathDB" id="TriTrypDB:BSAL_79975"/>
<feature type="chain" id="PRO_5006622037" evidence="1">
    <location>
        <begin position="26"/>
        <end position="183"/>
    </location>
</feature>